<dbReference type="AlphaFoldDB" id="A0A263BYD6"/>
<name>A0A263BYD6_9BACI</name>
<evidence type="ECO:0000313" key="2">
    <source>
        <dbReference type="EMBL" id="OZM58725.1"/>
    </source>
</evidence>
<gene>
    <name evidence="2" type="ORF">CIB95_00165</name>
</gene>
<feature type="domain" description="Putative amidase" evidence="1">
    <location>
        <begin position="135"/>
        <end position="287"/>
    </location>
</feature>
<evidence type="ECO:0000259" key="1">
    <source>
        <dbReference type="Pfam" id="PF12671"/>
    </source>
</evidence>
<sequence length="294" mass="34956">MKSQIEKLIQNSQTEIIYDASNGNKPADEIERIQRWKDINKERKAEIVKVNARGKIYNSSKYGNYQTVDYLLQHEYLIKQKNNLYVEERSEKRRATFLNGVLQKDEAIAERGVEREHKKEKIERYKSNDSKRFYYNRMRAVQYAENWWNTYNSKYKKFENDCTNFISQCLHEGGAPIYGMPNRSKGWWYTNNNWSYSWSVANALMWFLASSEKGLQAKEVTSAEQLIPGDVICYDFDGDGNWQHNTIVVAKDTNNMPLVNAHSTNSRMRYWEYKDSHAWTPKVKYKFYHIIDDH</sequence>
<comment type="caution">
    <text evidence="2">The sequence shown here is derived from an EMBL/GenBank/DDBJ whole genome shotgun (WGS) entry which is preliminary data.</text>
</comment>
<keyword evidence="3" id="KW-1185">Reference proteome</keyword>
<dbReference type="PANTHER" id="PTHR40032">
    <property type="entry name" value="EXPORTED PROTEIN-RELATED"/>
    <property type="match status" value="1"/>
</dbReference>
<organism evidence="2 3">
    <name type="scientific">Lottiidibacillus patelloidae</name>
    <dbReference type="NCBI Taxonomy" id="2670334"/>
    <lineage>
        <taxon>Bacteria</taxon>
        <taxon>Bacillati</taxon>
        <taxon>Bacillota</taxon>
        <taxon>Bacilli</taxon>
        <taxon>Bacillales</taxon>
        <taxon>Bacillaceae</taxon>
        <taxon>Lottiidibacillus</taxon>
    </lineage>
</organism>
<accession>A0A263BYD6</accession>
<evidence type="ECO:0000313" key="3">
    <source>
        <dbReference type="Proteomes" id="UP000217083"/>
    </source>
</evidence>
<reference evidence="3" key="1">
    <citation type="submission" date="2017-08" db="EMBL/GenBank/DDBJ databases">
        <authorList>
            <person name="Huang Z."/>
        </authorList>
    </citation>
    <scope>NUCLEOTIDE SEQUENCE [LARGE SCALE GENOMIC DNA]</scope>
    <source>
        <strain evidence="3">SA5d-4</strain>
    </source>
</reference>
<dbReference type="Pfam" id="PF12671">
    <property type="entry name" value="Amidase_6"/>
    <property type="match status" value="1"/>
</dbReference>
<dbReference type="EMBL" id="NPIA01000001">
    <property type="protein sequence ID" value="OZM58725.1"/>
    <property type="molecule type" value="Genomic_DNA"/>
</dbReference>
<dbReference type="PANTHER" id="PTHR40032:SF1">
    <property type="entry name" value="EXPORTED PROTEIN"/>
    <property type="match status" value="1"/>
</dbReference>
<protein>
    <recommendedName>
        <fullName evidence="1">Putative amidase domain-containing protein</fullName>
    </recommendedName>
</protein>
<proteinExistence type="predicted"/>
<dbReference type="Gene3D" id="3.90.1720.10">
    <property type="entry name" value="endopeptidase domain like (from Nostoc punctiforme)"/>
    <property type="match status" value="1"/>
</dbReference>
<dbReference type="InterPro" id="IPR024301">
    <property type="entry name" value="Amidase_6"/>
</dbReference>
<reference evidence="2 3" key="2">
    <citation type="submission" date="2017-09" db="EMBL/GenBank/DDBJ databases">
        <title>Bacillus patelloidae sp. nov., isolated from the intestinal tract of a marine limpet.</title>
        <authorList>
            <person name="Liu R."/>
            <person name="Dong C."/>
            <person name="Shao Z."/>
        </authorList>
    </citation>
    <scope>NUCLEOTIDE SEQUENCE [LARGE SCALE GENOMIC DNA]</scope>
    <source>
        <strain evidence="2 3">SA5d-4</strain>
    </source>
</reference>
<dbReference type="Proteomes" id="UP000217083">
    <property type="component" value="Unassembled WGS sequence"/>
</dbReference>